<sequence length="88" mass="10233">MLEMATILIFPLFSLFFLSFFHTPNLTALASEPYWQSNNGVQNIPFWPRLRVTKYPHVPFALRCGVYRYDFCSSCFSNDLRNVATSSQ</sequence>
<evidence type="ECO:0008006" key="4">
    <source>
        <dbReference type="Google" id="ProtNLM"/>
    </source>
</evidence>
<evidence type="ECO:0000313" key="2">
    <source>
        <dbReference type="EMBL" id="KAF2217814.1"/>
    </source>
</evidence>
<name>A0A6A6FWS7_9PEZI</name>
<dbReference type="Proteomes" id="UP000799539">
    <property type="component" value="Unassembled WGS sequence"/>
</dbReference>
<dbReference type="AlphaFoldDB" id="A0A6A6FWS7"/>
<protein>
    <recommendedName>
        <fullName evidence="4">Secreted protein</fullName>
    </recommendedName>
</protein>
<feature type="signal peptide" evidence="1">
    <location>
        <begin position="1"/>
        <end position="30"/>
    </location>
</feature>
<keyword evidence="1" id="KW-0732">Signal</keyword>
<proteinExistence type="predicted"/>
<organism evidence="2 3">
    <name type="scientific">Cercospora zeae-maydis SCOH1-5</name>
    <dbReference type="NCBI Taxonomy" id="717836"/>
    <lineage>
        <taxon>Eukaryota</taxon>
        <taxon>Fungi</taxon>
        <taxon>Dikarya</taxon>
        <taxon>Ascomycota</taxon>
        <taxon>Pezizomycotina</taxon>
        <taxon>Dothideomycetes</taxon>
        <taxon>Dothideomycetidae</taxon>
        <taxon>Mycosphaerellales</taxon>
        <taxon>Mycosphaerellaceae</taxon>
        <taxon>Cercospora</taxon>
    </lineage>
</organism>
<reference evidence="2" key="1">
    <citation type="journal article" date="2020" name="Stud. Mycol.">
        <title>101 Dothideomycetes genomes: a test case for predicting lifestyles and emergence of pathogens.</title>
        <authorList>
            <person name="Haridas S."/>
            <person name="Albert R."/>
            <person name="Binder M."/>
            <person name="Bloem J."/>
            <person name="Labutti K."/>
            <person name="Salamov A."/>
            <person name="Andreopoulos B."/>
            <person name="Baker S."/>
            <person name="Barry K."/>
            <person name="Bills G."/>
            <person name="Bluhm B."/>
            <person name="Cannon C."/>
            <person name="Castanera R."/>
            <person name="Culley D."/>
            <person name="Daum C."/>
            <person name="Ezra D."/>
            <person name="Gonzalez J."/>
            <person name="Henrissat B."/>
            <person name="Kuo A."/>
            <person name="Liang C."/>
            <person name="Lipzen A."/>
            <person name="Lutzoni F."/>
            <person name="Magnuson J."/>
            <person name="Mondo S."/>
            <person name="Nolan M."/>
            <person name="Ohm R."/>
            <person name="Pangilinan J."/>
            <person name="Park H.-J."/>
            <person name="Ramirez L."/>
            <person name="Alfaro M."/>
            <person name="Sun H."/>
            <person name="Tritt A."/>
            <person name="Yoshinaga Y."/>
            <person name="Zwiers L.-H."/>
            <person name="Turgeon B."/>
            <person name="Goodwin S."/>
            <person name="Spatafora J."/>
            <person name="Crous P."/>
            <person name="Grigoriev I."/>
        </authorList>
    </citation>
    <scope>NUCLEOTIDE SEQUENCE</scope>
    <source>
        <strain evidence="2">SCOH1-5</strain>
    </source>
</reference>
<feature type="chain" id="PRO_5025521525" description="Secreted protein" evidence="1">
    <location>
        <begin position="31"/>
        <end position="88"/>
    </location>
</feature>
<evidence type="ECO:0000256" key="1">
    <source>
        <dbReference type="SAM" id="SignalP"/>
    </source>
</evidence>
<accession>A0A6A6FWS7</accession>
<keyword evidence="3" id="KW-1185">Reference proteome</keyword>
<evidence type="ECO:0000313" key="3">
    <source>
        <dbReference type="Proteomes" id="UP000799539"/>
    </source>
</evidence>
<dbReference type="EMBL" id="ML992662">
    <property type="protein sequence ID" value="KAF2217814.1"/>
    <property type="molecule type" value="Genomic_DNA"/>
</dbReference>
<gene>
    <name evidence="2" type="ORF">CERZMDRAFT_119520</name>
</gene>